<protein>
    <submittedName>
        <fullName evidence="2">CreA family protein</fullName>
    </submittedName>
</protein>
<organism evidence="2 3">
    <name type="scientific">Rugamonas apoptosis</name>
    <dbReference type="NCBI Taxonomy" id="2758570"/>
    <lineage>
        <taxon>Bacteria</taxon>
        <taxon>Pseudomonadati</taxon>
        <taxon>Pseudomonadota</taxon>
        <taxon>Betaproteobacteria</taxon>
        <taxon>Burkholderiales</taxon>
        <taxon>Oxalobacteraceae</taxon>
        <taxon>Telluria group</taxon>
        <taxon>Rugamonas</taxon>
    </lineage>
</organism>
<gene>
    <name evidence="2" type="ORF">H3H39_24175</name>
</gene>
<evidence type="ECO:0000256" key="1">
    <source>
        <dbReference type="SAM" id="SignalP"/>
    </source>
</evidence>
<feature type="signal peptide" evidence="1">
    <location>
        <begin position="1"/>
        <end position="25"/>
    </location>
</feature>
<dbReference type="Proteomes" id="UP000573499">
    <property type="component" value="Unassembled WGS sequence"/>
</dbReference>
<dbReference type="PANTHER" id="PTHR37952">
    <property type="match status" value="1"/>
</dbReference>
<evidence type="ECO:0000313" key="2">
    <source>
        <dbReference type="EMBL" id="MBA5690150.1"/>
    </source>
</evidence>
<dbReference type="PANTHER" id="PTHR37952:SF2">
    <property type="entry name" value="PROTEIN CREA"/>
    <property type="match status" value="1"/>
</dbReference>
<feature type="chain" id="PRO_5030926925" evidence="1">
    <location>
        <begin position="26"/>
        <end position="163"/>
    </location>
</feature>
<dbReference type="AlphaFoldDB" id="A0A7W2IMV0"/>
<comment type="caution">
    <text evidence="2">The sequence shown here is derived from an EMBL/GenBank/DDBJ whole genome shotgun (WGS) entry which is preliminary data.</text>
</comment>
<reference evidence="2 3" key="1">
    <citation type="submission" date="2020-07" db="EMBL/GenBank/DDBJ databases">
        <title>Novel species isolated from subtropical streams in China.</title>
        <authorList>
            <person name="Lu H."/>
        </authorList>
    </citation>
    <scope>NUCLEOTIDE SEQUENCE [LARGE SCALE GENOMIC DNA]</scope>
    <source>
        <strain evidence="2 3">LX47W</strain>
    </source>
</reference>
<dbReference type="EMBL" id="JACEZU010000014">
    <property type="protein sequence ID" value="MBA5690150.1"/>
    <property type="molecule type" value="Genomic_DNA"/>
</dbReference>
<dbReference type="PIRSF" id="PIRSF003174">
    <property type="entry name" value="CreA"/>
    <property type="match status" value="1"/>
</dbReference>
<dbReference type="GO" id="GO:0005829">
    <property type="term" value="C:cytosol"/>
    <property type="evidence" value="ECO:0007669"/>
    <property type="project" value="TreeGrafter"/>
</dbReference>
<proteinExistence type="predicted"/>
<keyword evidence="1" id="KW-0732">Signal</keyword>
<dbReference type="InterPro" id="IPR010292">
    <property type="entry name" value="Uncharacterised_CreA"/>
</dbReference>
<dbReference type="Pfam" id="PF05981">
    <property type="entry name" value="CreA"/>
    <property type="match status" value="1"/>
</dbReference>
<keyword evidence="3" id="KW-1185">Reference proteome</keyword>
<sequence length="163" mass="17522">MRRFGPLLSLPLALALLGGGAAVRAENVGSVDTAFQLLGPDHKVVVEVFDDPLVGGVSCYLSRAKTGGFKGAIGLAEDKAEASVACRQVGEIHFNGELPKQEEVFSERASLLFKHVRVVRMVDARRNALVYLVYSDRLIDGSPKNSVTAVPVPANMPVPLRRK</sequence>
<accession>A0A7W2IMV0</accession>
<name>A0A7W2IMV0_9BURK</name>
<evidence type="ECO:0000313" key="3">
    <source>
        <dbReference type="Proteomes" id="UP000573499"/>
    </source>
</evidence>